<dbReference type="AlphaFoldDB" id="A0A542EF64"/>
<gene>
    <name evidence="4" type="ORF">FB459_1332</name>
</gene>
<dbReference type="GO" id="GO:0000155">
    <property type="term" value="F:phosphorelay sensor kinase activity"/>
    <property type="evidence" value="ECO:0007669"/>
    <property type="project" value="InterPro"/>
</dbReference>
<comment type="caution">
    <text evidence="4">The sequence shown here is derived from an EMBL/GenBank/DDBJ whole genome shotgun (WGS) entry which is preliminary data.</text>
</comment>
<keyword evidence="1" id="KW-0812">Transmembrane</keyword>
<dbReference type="OrthoDB" id="2514702at2"/>
<feature type="domain" description="Histidine kinase/HSP90-like ATPase" evidence="2">
    <location>
        <begin position="286"/>
        <end position="387"/>
    </location>
</feature>
<dbReference type="Pfam" id="PF02518">
    <property type="entry name" value="HATPase_c"/>
    <property type="match status" value="1"/>
</dbReference>
<dbReference type="InterPro" id="IPR050640">
    <property type="entry name" value="Bact_2-comp_sensor_kinase"/>
</dbReference>
<keyword evidence="4" id="KW-0808">Transferase</keyword>
<keyword evidence="1" id="KW-1133">Transmembrane helix</keyword>
<dbReference type="Proteomes" id="UP000320806">
    <property type="component" value="Unassembled WGS sequence"/>
</dbReference>
<feature type="transmembrane region" description="Helical" evidence="1">
    <location>
        <begin position="6"/>
        <end position="26"/>
    </location>
</feature>
<name>A0A542EF64_9MICO</name>
<evidence type="ECO:0000313" key="4">
    <source>
        <dbReference type="EMBL" id="TQJ13896.1"/>
    </source>
</evidence>
<sequence>MTSPEPVTIVLAIGAALVILLLWQVLRRRNLQRGFVSERDRATYETLHTASLAGRHLGDGLDQETARRALPHLRELLATPALALTGSREVLAWDGVGDHHRAEVHEAAAEHLGDGKVAVITTLDCDDPDCPVRTAVLAPIRVRDTVVGQLVACGEQPSAGLARATEEVAGWIATQVELADLSADRTRAMEAELRALRAQISPHFIYNSLGAIASFVRTDPDRARELLLEFADFTRYALRQGGATATLAEEMRNVERYLVLEQARFGERLQLRMKVAPEVLAVRVPYLAIQPLVENAVRHGLAPKAGTGTVTLTVRDIGPEAEISVEDDGVGAEPERIRQVLDGHGRSGSVGLGNVDARLRQTYGDDHGLVIETARGSGMKVSFRVPKFAPEA</sequence>
<evidence type="ECO:0000256" key="1">
    <source>
        <dbReference type="SAM" id="Phobius"/>
    </source>
</evidence>
<evidence type="ECO:0000259" key="3">
    <source>
        <dbReference type="Pfam" id="PF06580"/>
    </source>
</evidence>
<feature type="domain" description="Signal transduction histidine kinase internal region" evidence="3">
    <location>
        <begin position="191"/>
        <end position="269"/>
    </location>
</feature>
<dbReference type="Gene3D" id="3.30.565.10">
    <property type="entry name" value="Histidine kinase-like ATPase, C-terminal domain"/>
    <property type="match status" value="1"/>
</dbReference>
<dbReference type="PANTHER" id="PTHR34220:SF7">
    <property type="entry name" value="SENSOR HISTIDINE KINASE YPDA"/>
    <property type="match status" value="1"/>
</dbReference>
<dbReference type="InterPro" id="IPR036890">
    <property type="entry name" value="HATPase_C_sf"/>
</dbReference>
<keyword evidence="5" id="KW-1185">Reference proteome</keyword>
<dbReference type="InterPro" id="IPR003594">
    <property type="entry name" value="HATPase_dom"/>
</dbReference>
<dbReference type="Pfam" id="PF06580">
    <property type="entry name" value="His_kinase"/>
    <property type="match status" value="1"/>
</dbReference>
<evidence type="ECO:0000313" key="5">
    <source>
        <dbReference type="Proteomes" id="UP000320806"/>
    </source>
</evidence>
<evidence type="ECO:0000259" key="2">
    <source>
        <dbReference type="Pfam" id="PF02518"/>
    </source>
</evidence>
<dbReference type="EMBL" id="VFMO01000001">
    <property type="protein sequence ID" value="TQJ13896.1"/>
    <property type="molecule type" value="Genomic_DNA"/>
</dbReference>
<organism evidence="4 5">
    <name type="scientific">Yimella lutea</name>
    <dbReference type="NCBI Taxonomy" id="587872"/>
    <lineage>
        <taxon>Bacteria</taxon>
        <taxon>Bacillati</taxon>
        <taxon>Actinomycetota</taxon>
        <taxon>Actinomycetes</taxon>
        <taxon>Micrococcales</taxon>
        <taxon>Dermacoccaceae</taxon>
        <taxon>Yimella</taxon>
    </lineage>
</organism>
<reference evidence="4 5" key="1">
    <citation type="submission" date="2019-06" db="EMBL/GenBank/DDBJ databases">
        <title>Sequencing the genomes of 1000 actinobacteria strains.</title>
        <authorList>
            <person name="Klenk H.-P."/>
        </authorList>
    </citation>
    <scope>NUCLEOTIDE SEQUENCE [LARGE SCALE GENOMIC DNA]</scope>
    <source>
        <strain evidence="4 5">DSM 19828</strain>
    </source>
</reference>
<dbReference type="PANTHER" id="PTHR34220">
    <property type="entry name" value="SENSOR HISTIDINE KINASE YPDA"/>
    <property type="match status" value="1"/>
</dbReference>
<dbReference type="RefSeq" id="WP_141927861.1">
    <property type="nucleotide sequence ID" value="NZ_BAABCI010000002.1"/>
</dbReference>
<dbReference type="InterPro" id="IPR010559">
    <property type="entry name" value="Sig_transdc_His_kin_internal"/>
</dbReference>
<proteinExistence type="predicted"/>
<keyword evidence="1" id="KW-0472">Membrane</keyword>
<accession>A0A542EF64</accession>
<dbReference type="GO" id="GO:0016020">
    <property type="term" value="C:membrane"/>
    <property type="evidence" value="ECO:0007669"/>
    <property type="project" value="InterPro"/>
</dbReference>
<keyword evidence="4" id="KW-0418">Kinase</keyword>
<dbReference type="SUPFAM" id="SSF55874">
    <property type="entry name" value="ATPase domain of HSP90 chaperone/DNA topoisomerase II/histidine kinase"/>
    <property type="match status" value="1"/>
</dbReference>
<protein>
    <submittedName>
        <fullName evidence="4">Two-component system LytT family sensor kinase</fullName>
    </submittedName>
</protein>